<dbReference type="InterPro" id="IPR002557">
    <property type="entry name" value="Chitin-bd_dom"/>
</dbReference>
<sequence>MSDTRAYLARLRTDIKAPVLDVAAFSCPQPDGLFTYPGDVTKYVQCSNNVPTVHRCPDGHWNHDR</sequence>
<comment type="caution">
    <text evidence="2">The sequence shown here is derived from an EMBL/GenBank/DDBJ whole genome shotgun (WGS) entry which is preliminary data.</text>
</comment>
<gene>
    <name evidence="2" type="ORF">IU470_26055</name>
</gene>
<keyword evidence="3" id="KW-1185">Reference proteome</keyword>
<dbReference type="SUPFAM" id="SSF57625">
    <property type="entry name" value="Invertebrate chitin-binding proteins"/>
    <property type="match status" value="1"/>
</dbReference>
<accession>A0ABS0CGC9</accession>
<organism evidence="2 3">
    <name type="scientific">Nocardia abscessus</name>
    <dbReference type="NCBI Taxonomy" id="120957"/>
    <lineage>
        <taxon>Bacteria</taxon>
        <taxon>Bacillati</taxon>
        <taxon>Actinomycetota</taxon>
        <taxon>Actinomycetes</taxon>
        <taxon>Mycobacteriales</taxon>
        <taxon>Nocardiaceae</taxon>
        <taxon>Nocardia</taxon>
    </lineage>
</organism>
<dbReference type="EMBL" id="JADLRE010000023">
    <property type="protein sequence ID" value="MBF6228558.1"/>
    <property type="molecule type" value="Genomic_DNA"/>
</dbReference>
<evidence type="ECO:0000313" key="3">
    <source>
        <dbReference type="Proteomes" id="UP000807309"/>
    </source>
</evidence>
<feature type="domain" description="Chitin-binding type-2" evidence="1">
    <location>
        <begin position="27"/>
        <end position="61"/>
    </location>
</feature>
<protein>
    <submittedName>
        <fullName evidence="2">Chitin binding domain-containing protein</fullName>
    </submittedName>
</protein>
<dbReference type="Pfam" id="PF01607">
    <property type="entry name" value="CBM_14"/>
    <property type="match status" value="1"/>
</dbReference>
<dbReference type="Gene3D" id="2.170.140.10">
    <property type="entry name" value="Chitin binding domain"/>
    <property type="match status" value="1"/>
</dbReference>
<reference evidence="2 3" key="1">
    <citation type="submission" date="2020-10" db="EMBL/GenBank/DDBJ databases">
        <title>Identification of Nocardia species via Next-generation sequencing and recognition of intraspecies genetic diversity.</title>
        <authorList>
            <person name="Li P."/>
            <person name="Li P."/>
            <person name="Lu B."/>
        </authorList>
    </citation>
    <scope>NUCLEOTIDE SEQUENCE [LARGE SCALE GENOMIC DNA]</scope>
    <source>
        <strain evidence="2 3">N-11</strain>
    </source>
</reference>
<name>A0ABS0CGC9_9NOCA</name>
<evidence type="ECO:0000259" key="1">
    <source>
        <dbReference type="Pfam" id="PF01607"/>
    </source>
</evidence>
<dbReference type="InterPro" id="IPR036508">
    <property type="entry name" value="Chitin-bd_dom_sf"/>
</dbReference>
<dbReference type="Proteomes" id="UP000807309">
    <property type="component" value="Unassembled WGS sequence"/>
</dbReference>
<evidence type="ECO:0000313" key="2">
    <source>
        <dbReference type="EMBL" id="MBF6228558.1"/>
    </source>
</evidence>
<proteinExistence type="predicted"/>